<dbReference type="InterPro" id="IPR032821">
    <property type="entry name" value="PKS_assoc"/>
</dbReference>
<dbReference type="Gene3D" id="3.40.366.10">
    <property type="entry name" value="Malonyl-Coenzyme A Acyl Carrier Protein, domain 2"/>
    <property type="match status" value="1"/>
</dbReference>
<dbReference type="SMART" id="SM01294">
    <property type="entry name" value="PKS_PP_betabranch"/>
    <property type="match status" value="1"/>
</dbReference>
<evidence type="ECO:0000256" key="1">
    <source>
        <dbReference type="ARBA" id="ARBA00022450"/>
    </source>
</evidence>
<feature type="domain" description="Carrier" evidence="7">
    <location>
        <begin position="1768"/>
        <end position="1845"/>
    </location>
</feature>
<dbReference type="PROSITE" id="PS52004">
    <property type="entry name" value="KS3_2"/>
    <property type="match status" value="1"/>
</dbReference>
<dbReference type="InterPro" id="IPR014030">
    <property type="entry name" value="Ketoacyl_synth_N"/>
</dbReference>
<dbReference type="OrthoDB" id="9778690at2"/>
<dbReference type="InterPro" id="IPR036291">
    <property type="entry name" value="NAD(P)-bd_dom_sf"/>
</dbReference>
<dbReference type="Pfam" id="PF00550">
    <property type="entry name" value="PP-binding"/>
    <property type="match status" value="1"/>
</dbReference>
<dbReference type="SMART" id="SM00825">
    <property type="entry name" value="PKS_KS"/>
    <property type="match status" value="1"/>
</dbReference>
<evidence type="ECO:0000259" key="7">
    <source>
        <dbReference type="PROSITE" id="PS50075"/>
    </source>
</evidence>
<dbReference type="GO" id="GO:0004312">
    <property type="term" value="F:fatty acid synthase activity"/>
    <property type="evidence" value="ECO:0007669"/>
    <property type="project" value="TreeGrafter"/>
</dbReference>
<evidence type="ECO:0000256" key="6">
    <source>
        <dbReference type="SAM" id="MobiDB-lite"/>
    </source>
</evidence>
<dbReference type="PROSITE" id="PS52019">
    <property type="entry name" value="PKS_MFAS_DH"/>
    <property type="match status" value="1"/>
</dbReference>
<dbReference type="FunFam" id="3.40.47.10:FF:000019">
    <property type="entry name" value="Polyketide synthase type I"/>
    <property type="match status" value="1"/>
</dbReference>
<dbReference type="Pfam" id="PF21089">
    <property type="entry name" value="PKS_DH_N"/>
    <property type="match status" value="1"/>
</dbReference>
<dbReference type="InterPro" id="IPR016035">
    <property type="entry name" value="Acyl_Trfase/lysoPLipase"/>
</dbReference>
<dbReference type="GO" id="GO:0071770">
    <property type="term" value="P:DIM/DIP cell wall layer assembly"/>
    <property type="evidence" value="ECO:0007669"/>
    <property type="project" value="TreeGrafter"/>
</dbReference>
<dbReference type="InterPro" id="IPR016036">
    <property type="entry name" value="Malonyl_transacylase_ACP-bd"/>
</dbReference>
<evidence type="ECO:0000256" key="2">
    <source>
        <dbReference type="ARBA" id="ARBA00022553"/>
    </source>
</evidence>
<dbReference type="GO" id="GO:0047879">
    <property type="term" value="F:erythronolide synthase activity"/>
    <property type="evidence" value="ECO:0007669"/>
    <property type="project" value="UniProtKB-EC"/>
</dbReference>
<accession>D0LQX2</accession>
<feature type="active site" description="Proton donor; for dehydratase activity" evidence="5">
    <location>
        <position position="1153"/>
    </location>
</feature>
<dbReference type="PANTHER" id="PTHR43775">
    <property type="entry name" value="FATTY ACID SYNTHASE"/>
    <property type="match status" value="1"/>
</dbReference>
<dbReference type="SMART" id="SM00826">
    <property type="entry name" value="PKS_DH"/>
    <property type="match status" value="1"/>
</dbReference>
<dbReference type="SUPFAM" id="SSF51735">
    <property type="entry name" value="NAD(P)-binding Rossmann-fold domains"/>
    <property type="match status" value="2"/>
</dbReference>
<feature type="compositionally biased region" description="Low complexity" evidence="6">
    <location>
        <begin position="1853"/>
        <end position="1873"/>
    </location>
</feature>
<evidence type="ECO:0000313" key="10">
    <source>
        <dbReference type="EMBL" id="ACY15480.1"/>
    </source>
</evidence>
<dbReference type="Pfam" id="PF02801">
    <property type="entry name" value="Ketoacyl-synt_C"/>
    <property type="match status" value="1"/>
</dbReference>
<dbReference type="SUPFAM" id="SSF53901">
    <property type="entry name" value="Thiolase-like"/>
    <property type="match status" value="1"/>
</dbReference>
<dbReference type="SMART" id="SM00827">
    <property type="entry name" value="PKS_AT"/>
    <property type="match status" value="1"/>
</dbReference>
<keyword evidence="1" id="KW-0596">Phosphopantetheine</keyword>
<name>D0LQX2_HALO1</name>
<evidence type="ECO:0000256" key="5">
    <source>
        <dbReference type="PROSITE-ProRule" id="PRU01363"/>
    </source>
</evidence>
<feature type="active site" description="Proton acceptor; for dehydratase activity" evidence="5">
    <location>
        <position position="977"/>
    </location>
</feature>
<dbReference type="InterPro" id="IPR020807">
    <property type="entry name" value="PKS_DH"/>
</dbReference>
<proteinExistence type="predicted"/>
<feature type="domain" description="PKS/mFAS DH" evidence="9">
    <location>
        <begin position="946"/>
        <end position="1235"/>
    </location>
</feature>
<feature type="region of interest" description="Disordered" evidence="6">
    <location>
        <begin position="463"/>
        <end position="493"/>
    </location>
</feature>
<dbReference type="Gene3D" id="3.10.129.110">
    <property type="entry name" value="Polyketide synthase dehydratase"/>
    <property type="match status" value="1"/>
</dbReference>
<dbReference type="Pfam" id="PF14765">
    <property type="entry name" value="PS-DH"/>
    <property type="match status" value="1"/>
</dbReference>
<dbReference type="HOGENOM" id="CLU_000022_35_2_7"/>
<dbReference type="GO" id="GO:0005737">
    <property type="term" value="C:cytoplasm"/>
    <property type="evidence" value="ECO:0007669"/>
    <property type="project" value="TreeGrafter"/>
</dbReference>
<dbReference type="KEGG" id="hoh:Hoch_2968"/>
<dbReference type="InterPro" id="IPR014043">
    <property type="entry name" value="Acyl_transferase_dom"/>
</dbReference>
<dbReference type="PROSITE" id="PS00606">
    <property type="entry name" value="KS3_1"/>
    <property type="match status" value="1"/>
</dbReference>
<dbReference type="Pfam" id="PF16197">
    <property type="entry name" value="KAsynt_C_assoc"/>
    <property type="match status" value="1"/>
</dbReference>
<dbReference type="InterPro" id="IPR020806">
    <property type="entry name" value="PKS_PP-bd"/>
</dbReference>
<dbReference type="EC" id="2.3.1.94" evidence="10"/>
<dbReference type="InterPro" id="IPR042104">
    <property type="entry name" value="PKS_dehydratase_sf"/>
</dbReference>
<dbReference type="SMART" id="SM00823">
    <property type="entry name" value="PKS_PP"/>
    <property type="match status" value="1"/>
</dbReference>
<keyword evidence="3 10" id="KW-0808">Transferase</keyword>
<dbReference type="InterPro" id="IPR014031">
    <property type="entry name" value="Ketoacyl_synth_C"/>
</dbReference>
<organism evidence="10 11">
    <name type="scientific">Haliangium ochraceum (strain DSM 14365 / JCM 11303 / SMP-2)</name>
    <dbReference type="NCBI Taxonomy" id="502025"/>
    <lineage>
        <taxon>Bacteria</taxon>
        <taxon>Pseudomonadati</taxon>
        <taxon>Myxococcota</taxon>
        <taxon>Polyangia</taxon>
        <taxon>Haliangiales</taxon>
        <taxon>Kofleriaceae</taxon>
        <taxon>Haliangium</taxon>
    </lineage>
</organism>
<dbReference type="eggNOG" id="COG3321">
    <property type="taxonomic scope" value="Bacteria"/>
</dbReference>
<dbReference type="GO" id="GO:0005886">
    <property type="term" value="C:plasma membrane"/>
    <property type="evidence" value="ECO:0007669"/>
    <property type="project" value="TreeGrafter"/>
</dbReference>
<gene>
    <name evidence="10" type="ordered locus">Hoch_2968</name>
</gene>
<evidence type="ECO:0000313" key="11">
    <source>
        <dbReference type="Proteomes" id="UP000001880"/>
    </source>
</evidence>
<feature type="domain" description="Ketosynthase family 3 (KS3)" evidence="8">
    <location>
        <begin position="31"/>
        <end position="456"/>
    </location>
</feature>
<dbReference type="InterPro" id="IPR018201">
    <property type="entry name" value="Ketoacyl_synth_AS"/>
</dbReference>
<dbReference type="Gene3D" id="3.40.50.720">
    <property type="entry name" value="NAD(P)-binding Rossmann-like Domain"/>
    <property type="match status" value="1"/>
</dbReference>
<dbReference type="RefSeq" id="WP_012828080.1">
    <property type="nucleotide sequence ID" value="NC_013440.1"/>
</dbReference>
<dbReference type="SUPFAM" id="SSF47336">
    <property type="entry name" value="ACP-like"/>
    <property type="match status" value="1"/>
</dbReference>
<dbReference type="Gene3D" id="3.40.47.10">
    <property type="match status" value="1"/>
</dbReference>
<dbReference type="EMBL" id="CP001804">
    <property type="protein sequence ID" value="ACY15480.1"/>
    <property type="molecule type" value="Genomic_DNA"/>
</dbReference>
<protein>
    <submittedName>
        <fullName evidence="10">6-deoxyerythronolide-B synthase</fullName>
        <ecNumber evidence="10">2.3.1.94</ecNumber>
    </submittedName>
</protein>
<dbReference type="eggNOG" id="COG0300">
    <property type="taxonomic scope" value="Bacteria"/>
</dbReference>
<dbReference type="InterPro" id="IPR057326">
    <property type="entry name" value="KR_dom"/>
</dbReference>
<feature type="region of interest" description="Disordered" evidence="6">
    <location>
        <begin position="1845"/>
        <end position="1909"/>
    </location>
</feature>
<comment type="function">
    <text evidence="4">Involved in production of the polyketide antibiotic thailandamide.</text>
</comment>
<dbReference type="InterPro" id="IPR006162">
    <property type="entry name" value="Ppantetheine_attach_site"/>
</dbReference>
<dbReference type="GO" id="GO:0006633">
    <property type="term" value="P:fatty acid biosynthetic process"/>
    <property type="evidence" value="ECO:0007669"/>
    <property type="project" value="InterPro"/>
</dbReference>
<dbReference type="InterPro" id="IPR016039">
    <property type="entry name" value="Thiolase-like"/>
</dbReference>
<dbReference type="PANTHER" id="PTHR43775:SF37">
    <property type="entry name" value="SI:DKEY-61P9.11"/>
    <property type="match status" value="1"/>
</dbReference>
<dbReference type="SUPFAM" id="SSF52151">
    <property type="entry name" value="FabD/lysophospholipase-like"/>
    <property type="match status" value="1"/>
</dbReference>
<dbReference type="InterPro" id="IPR036736">
    <property type="entry name" value="ACP-like_sf"/>
</dbReference>
<dbReference type="PROSITE" id="PS00012">
    <property type="entry name" value="PHOSPHOPANTETHEINE"/>
    <property type="match status" value="1"/>
</dbReference>
<evidence type="ECO:0000256" key="3">
    <source>
        <dbReference type="ARBA" id="ARBA00022679"/>
    </source>
</evidence>
<keyword evidence="2" id="KW-0597">Phosphoprotein</keyword>
<dbReference type="InterPro" id="IPR050091">
    <property type="entry name" value="PKS_NRPS_Biosynth_Enz"/>
</dbReference>
<evidence type="ECO:0000259" key="9">
    <source>
        <dbReference type="PROSITE" id="PS52019"/>
    </source>
</evidence>
<dbReference type="Pfam" id="PF00109">
    <property type="entry name" value="ketoacyl-synt"/>
    <property type="match status" value="1"/>
</dbReference>
<evidence type="ECO:0000259" key="8">
    <source>
        <dbReference type="PROSITE" id="PS52004"/>
    </source>
</evidence>
<dbReference type="InterPro" id="IPR020841">
    <property type="entry name" value="PKS_Beta-ketoAc_synthase_dom"/>
</dbReference>
<keyword evidence="11" id="KW-1185">Reference proteome</keyword>
<dbReference type="STRING" id="502025.Hoch_2968"/>
<dbReference type="InterPro" id="IPR049900">
    <property type="entry name" value="PKS_mFAS_DH"/>
</dbReference>
<dbReference type="InterPro" id="IPR049551">
    <property type="entry name" value="PKS_DH_C"/>
</dbReference>
<dbReference type="PROSITE" id="PS50075">
    <property type="entry name" value="CARRIER"/>
    <property type="match status" value="1"/>
</dbReference>
<dbReference type="CDD" id="cd08955">
    <property type="entry name" value="KR_2_FAS_SDR_x"/>
    <property type="match status" value="1"/>
</dbReference>
<keyword evidence="10" id="KW-0012">Acyltransferase</keyword>
<feature type="region of interest" description="C-terminal hotdog fold" evidence="5">
    <location>
        <begin position="1090"/>
        <end position="1235"/>
    </location>
</feature>
<dbReference type="SUPFAM" id="SSF55048">
    <property type="entry name" value="Probable ACP-binding domain of malonyl-CoA ACP transacylase"/>
    <property type="match status" value="1"/>
</dbReference>
<feature type="region of interest" description="N-terminal hotdog fold" evidence="5">
    <location>
        <begin position="946"/>
        <end position="1072"/>
    </location>
</feature>
<dbReference type="CDD" id="cd00833">
    <property type="entry name" value="PKS"/>
    <property type="match status" value="1"/>
</dbReference>
<dbReference type="Gene3D" id="3.30.70.3290">
    <property type="match status" value="1"/>
</dbReference>
<dbReference type="Gene3D" id="1.10.1200.10">
    <property type="entry name" value="ACP-like"/>
    <property type="match status" value="1"/>
</dbReference>
<dbReference type="FunFam" id="3.40.366.10:FF:000002">
    <property type="entry name" value="Probable polyketide synthase 2"/>
    <property type="match status" value="1"/>
</dbReference>
<dbReference type="GO" id="GO:0031177">
    <property type="term" value="F:phosphopantetheine binding"/>
    <property type="evidence" value="ECO:0007669"/>
    <property type="project" value="InterPro"/>
</dbReference>
<reference evidence="10 11" key="1">
    <citation type="journal article" date="2010" name="Stand. Genomic Sci.">
        <title>Complete genome sequence of Haliangium ochraceum type strain (SMP-2).</title>
        <authorList>
            <consortium name="US DOE Joint Genome Institute (JGI-PGF)"/>
            <person name="Ivanova N."/>
            <person name="Daum C."/>
            <person name="Lang E."/>
            <person name="Abt B."/>
            <person name="Kopitz M."/>
            <person name="Saunders E."/>
            <person name="Lapidus A."/>
            <person name="Lucas S."/>
            <person name="Glavina Del Rio T."/>
            <person name="Nolan M."/>
            <person name="Tice H."/>
            <person name="Copeland A."/>
            <person name="Cheng J.F."/>
            <person name="Chen F."/>
            <person name="Bruce D."/>
            <person name="Goodwin L."/>
            <person name="Pitluck S."/>
            <person name="Mavromatis K."/>
            <person name="Pati A."/>
            <person name="Mikhailova N."/>
            <person name="Chen A."/>
            <person name="Palaniappan K."/>
            <person name="Land M."/>
            <person name="Hauser L."/>
            <person name="Chang Y.J."/>
            <person name="Jeffries C.D."/>
            <person name="Detter J.C."/>
            <person name="Brettin T."/>
            <person name="Rohde M."/>
            <person name="Goker M."/>
            <person name="Bristow J."/>
            <person name="Markowitz V."/>
            <person name="Eisen J.A."/>
            <person name="Hugenholtz P."/>
            <person name="Kyrpides N.C."/>
            <person name="Klenk H.P."/>
        </authorList>
    </citation>
    <scope>NUCLEOTIDE SEQUENCE [LARGE SCALE GENOMIC DNA]</scope>
    <source>
        <strain evidence="11">DSM 14365 / CIP 107738 / JCM 11303 / AJ 13395 / SMP-2</strain>
    </source>
</reference>
<dbReference type="InterPro" id="IPR049552">
    <property type="entry name" value="PKS_DH_N"/>
</dbReference>
<dbReference type="InterPro" id="IPR013968">
    <property type="entry name" value="PKS_KR"/>
</dbReference>
<dbReference type="GO" id="GO:0004315">
    <property type="term" value="F:3-oxoacyl-[acyl-carrier-protein] synthase activity"/>
    <property type="evidence" value="ECO:0007669"/>
    <property type="project" value="InterPro"/>
</dbReference>
<dbReference type="Pfam" id="PF00698">
    <property type="entry name" value="Acyl_transf_1"/>
    <property type="match status" value="1"/>
</dbReference>
<dbReference type="InterPro" id="IPR001227">
    <property type="entry name" value="Ac_transferase_dom_sf"/>
</dbReference>
<evidence type="ECO:0000256" key="4">
    <source>
        <dbReference type="ARBA" id="ARBA00054155"/>
    </source>
</evidence>
<sequence length="1909" mass="201180">MSATKSANPSPLQQAFHVIRDLESRVFALTAEPIAILGMGCRFPGAVTSPEGFWRLLAGGQDATSEVPAERFDIDAFYDPDPAAAGKTYTRRAGMLDSIDGFDARFFGISPREAVLMDPQQRLLLETTWEALERAGLPPHALEKSATGVFVGAAQSDYLRRHAYADTPKDIDVYDGTGNATCFSAGRISYLLGLQGPSFTVDTACSSSLLAVHLACQSLRAGESEVAIAAGVNLIISPETFVFLSRAGNISPDGRSKAFSATADGYGRGEGCGVLVLKRLSRARADGDPILAVLRGSAVNHDGPASGLTVPSGLAQQAVIRQACGNAGIAAERLDYVEAHGTATLLGDPVELDALGALMAGRSAERPLWVGSVKSNIGHLETAAGVAGLMKVVLMMQHRQIPPSLHFTAPNPHVDWERLPLRVPTALTEWQADEPRRAGVSSFGLSGTNVHVVVEEVAAPAAEAAEAETAEAADAAGAPEPGAPEPGAPEPGVLLLSARTAPALRALVASWRERLADPALRASAPAIARAAALRRSHLEHRLAVVGEGRAAWLAALDAYAAGEDGEAPPPGLLLGRAEPGRATRLAFVFSGQGSQWPGMGRELFARSAVFRASVSATAAALAAHGGYPVLEAFAADAPPPDLERGDVVQPLLFTMHVALAAQWRAWGVEPEAVTGHSVGEIAAAHVAGALTLDDAARLVTVRSELMMRISHQGAMAVLGLPADDAATWVARTPEQLSIAAVNAPGSTVVSGQPEAVDALLAALAEAGVFARRVKIDVASHSPQVEPLLAEYRQRLAGLRPVDGALPFLSTVTGAALPGSALDAAYWARNLRQPVRFADAVAALERAGFDRFLEVGPHPVLTVAMAKTLAAGAVVTGSLRRGRPALEALGEALATLHVSGHPVPWETILRAPQPPVSLPTYPWQHERYWESVRSAGAMAVEAAGDAATLAGRRVLSPGQELHFVDRLQLAERPYLDEHRIFDAVVVPGAFHLAALLSVARELVGDERIAFEELSFPQALVVAPAEPPRVHLSALPGEDGRVRIRRASPAPGARAGGAWVDHVTGFARALEGAAGERPAWAADADADTDAGLEARTPADFYERNTRRGIELGPSFRWMRALWVGPGRARATLARPEVLAGGSAEGRAPLHPAQLDAVFQTFAAAVPEGADDAYIPFSIERLAFYGEPGDRPLRCEARYQPGDDDAFLIGDAVVFDGQRVVARVDGLRLRRVSRAALSASGRPVWSEWLFETRWDRQAPSPAPPASGDGDRAGDGGRWLLLAGERGVAERLADALRARGRECAIAHPGAAFARHGDDAFTLDPSRREHLEQLVSALGEGAPLRQVVYLGGIADAAPVDAPLTWPAARAERVVAGLLHLAQALAAAALRDPPRLRIVTRGAQRASDEGGAPDLAAAQLWGMARSLYHEHPELGFARIDLDPARPADGDDGDEMAALLAELLADAREDEVALRAGQRRVARIVRAARSAAAEAAPVRGDGSYLITGGLGGLGLRLAAWLAERGAAHIVLVGRRGVSDDQQRQALAQLRERGVTVEVVAADVGEPAELARALERAQQLAPLRGVVHAAGAVDDALLAQQDPARYRRVLVPKALGALHLHQLTAGAQLDFFVLFSSAAALIGAPGQSNYAAANSVLDALAQARRARGLPALAVAWGAFAEVGMAAAQDVRGARLAERGILGMRPEDGFDTLGHLLARGVAQAAVLALDTRQWLESSPALARAPRFSELVREGQQSGAGRSALRDLAALRAAPADERRARVERLLRQEIGRVLRIDGEQLEPQAQLGTLGFDSLLSLELRNRLESLLGLSLSAVLLWTYPTLESLTEHLSEQLAPAPPDAARPAAEPATDSAEAASDAAGDAQDDLSGDSAEDDLENLSDEERAQLEERLAALTRRL</sequence>
<feature type="compositionally biased region" description="Acidic residues" evidence="6">
    <location>
        <begin position="1874"/>
        <end position="1891"/>
    </location>
</feature>
<dbReference type="SMART" id="SM00822">
    <property type="entry name" value="PKS_KR"/>
    <property type="match status" value="1"/>
</dbReference>
<dbReference type="Proteomes" id="UP000001880">
    <property type="component" value="Chromosome"/>
</dbReference>
<feature type="compositionally biased region" description="Basic and acidic residues" evidence="6">
    <location>
        <begin position="1892"/>
        <end position="1902"/>
    </location>
</feature>
<dbReference type="InterPro" id="IPR009081">
    <property type="entry name" value="PP-bd_ACP"/>
</dbReference>
<dbReference type="Pfam" id="PF08659">
    <property type="entry name" value="KR"/>
    <property type="match status" value="1"/>
</dbReference>